<name>A0A2G7FG07_9EURO</name>
<evidence type="ECO:0000259" key="2">
    <source>
        <dbReference type="Pfam" id="PF17168"/>
    </source>
</evidence>
<dbReference type="Proteomes" id="UP000231358">
    <property type="component" value="Unassembled WGS sequence"/>
</dbReference>
<evidence type="ECO:0000313" key="3">
    <source>
        <dbReference type="EMBL" id="PIG79552.1"/>
    </source>
</evidence>
<dbReference type="PANTHER" id="PTHR31987:SF14">
    <property type="entry name" value="PUTATIVE (AFU_ORTHOLOGUE AFUA_6G09910)-RELATED"/>
    <property type="match status" value="1"/>
</dbReference>
<dbReference type="AlphaFoldDB" id="A0A2G7FG07"/>
<dbReference type="InterPro" id="IPR033433">
    <property type="entry name" value="GtaA_N"/>
</dbReference>
<dbReference type="InterPro" id="IPR032514">
    <property type="entry name" value="GtaA_central"/>
</dbReference>
<dbReference type="InterPro" id="IPR052743">
    <property type="entry name" value="Glutaminase_GtaA"/>
</dbReference>
<dbReference type="InterPro" id="IPR008928">
    <property type="entry name" value="6-hairpin_glycosidase_sf"/>
</dbReference>
<gene>
    <name evidence="3" type="ORF">AARAC_000356</name>
</gene>
<keyword evidence="4" id="KW-1185">Reference proteome</keyword>
<dbReference type="PANTHER" id="PTHR31987">
    <property type="entry name" value="GLUTAMINASE A-RELATED"/>
    <property type="match status" value="1"/>
</dbReference>
<dbReference type="STRING" id="656916.A0A2G7FG07"/>
<organism evidence="3 4">
    <name type="scientific">Aspergillus arachidicola</name>
    <dbReference type="NCBI Taxonomy" id="656916"/>
    <lineage>
        <taxon>Eukaryota</taxon>
        <taxon>Fungi</taxon>
        <taxon>Dikarya</taxon>
        <taxon>Ascomycota</taxon>
        <taxon>Pezizomycotina</taxon>
        <taxon>Eurotiomycetes</taxon>
        <taxon>Eurotiomycetidae</taxon>
        <taxon>Eurotiales</taxon>
        <taxon>Aspergillaceae</taxon>
        <taxon>Aspergillus</taxon>
        <taxon>Aspergillus subgen. Circumdati</taxon>
    </lineage>
</organism>
<accession>A0A2G7FG07</accession>
<comment type="caution">
    <text evidence="3">The sequence shown here is derived from an EMBL/GenBank/DDBJ whole genome shotgun (WGS) entry which is preliminary data.</text>
</comment>
<dbReference type="SUPFAM" id="SSF48208">
    <property type="entry name" value="Six-hairpin glycosidases"/>
    <property type="match status" value="1"/>
</dbReference>
<proteinExistence type="predicted"/>
<feature type="domain" description="Glutaminase A N-terminal" evidence="2">
    <location>
        <begin position="123"/>
        <end position="339"/>
    </location>
</feature>
<sequence>MSNRRYSKLPVIMYIDFRDRLGFGTLFTTVISMLSRERDSIIYRPALPPSYPLAVRNPYLSTWMPSDQVKTLPYSEPQFWAGQSLSWSVMARIDGETYSLMNGKNSADDILPAVVSSAEYTSTHSIFTLSAGSVTVTLDFFSPVSPFNHLRQSLPFSYLTVSLSAASSSSIQIYSSIDDRWVGKQDNTDRNFQMKGTTAIFSLGINNSTLYEERNDMATWGEAIFASRSTPSSKLSFASGKCENIRSHFIKTGQLNGNDPWLPGAIVALSHDLGIVTGTQSVRFAVGYVREKAINYLGTPYTGYYRANYSGTPEAVAYFLDDYQDALQESLKLDLELSTKAKATAGQKYADIVTLSTRQAYGAIDLTIPNDSLDIDDTLAFVKELSSDGNLNTVDVIMPAFPIYYVMNPDYIRLLLEPMMRYLAAGRWRVPYVIHDMGSHYPNATGHDNQQAESMPIEECGNLMVLALAYVRATGDREWVAKYQDIMRPYADYLVDNGVDIAEQLSSNDAAGPLVNETNLAIKAAVGIGAFGQLTGLTEYSRIGKERADLFFNQRLGTDQQKTHFVLQYPDKQASWKIPYNLYPDVLLGLDTFPPKAHQMSNAFFKSVRGEFGVPLDSRQDWAKSDWNMWLAATFELDTQNEFIEDLWAFMTNGKHNWPFSDRYVATSAKGASPGVPILCRARPTVGGHFALMALNGPRSLWSTVPGAMDLPNTMDEEDFETQREEL</sequence>
<reference evidence="3 4" key="1">
    <citation type="submission" date="2017-05" db="EMBL/GenBank/DDBJ databases">
        <title>Genome sequence for an aflatoxigenic pathogen of Argentinian peanut, Aspergillus arachidicola.</title>
        <authorList>
            <person name="Moore G."/>
            <person name="Beltz S.B."/>
            <person name="Mack B.M."/>
        </authorList>
    </citation>
    <scope>NUCLEOTIDE SEQUENCE [LARGE SCALE GENOMIC DNA]</scope>
    <source>
        <strain evidence="3 4">CBS 117610</strain>
    </source>
</reference>
<dbReference type="EMBL" id="NEXV01000676">
    <property type="protein sequence ID" value="PIG79552.1"/>
    <property type="molecule type" value="Genomic_DNA"/>
</dbReference>
<feature type="domain" description="Glutaminase A central" evidence="1">
    <location>
        <begin position="346"/>
        <end position="692"/>
    </location>
</feature>
<evidence type="ECO:0000259" key="1">
    <source>
        <dbReference type="Pfam" id="PF16335"/>
    </source>
</evidence>
<dbReference type="Pfam" id="PF17168">
    <property type="entry name" value="DUF5127"/>
    <property type="match status" value="1"/>
</dbReference>
<dbReference type="GO" id="GO:0005975">
    <property type="term" value="P:carbohydrate metabolic process"/>
    <property type="evidence" value="ECO:0007669"/>
    <property type="project" value="InterPro"/>
</dbReference>
<evidence type="ECO:0000313" key="4">
    <source>
        <dbReference type="Proteomes" id="UP000231358"/>
    </source>
</evidence>
<dbReference type="Pfam" id="PF16335">
    <property type="entry name" value="GtaA_6_Hairpin"/>
    <property type="match status" value="1"/>
</dbReference>
<protein>
    <submittedName>
        <fullName evidence="3">Glutaminase</fullName>
    </submittedName>
</protein>